<evidence type="ECO:0000256" key="2">
    <source>
        <dbReference type="SAM" id="Phobius"/>
    </source>
</evidence>
<keyword evidence="2" id="KW-0472">Membrane</keyword>
<proteinExistence type="predicted"/>
<accession>A0ABX1PGD7</accession>
<feature type="region of interest" description="Disordered" evidence="1">
    <location>
        <begin position="76"/>
        <end position="316"/>
    </location>
</feature>
<keyword evidence="4" id="KW-1185">Reference proteome</keyword>
<evidence type="ECO:0000256" key="1">
    <source>
        <dbReference type="SAM" id="MobiDB-lite"/>
    </source>
</evidence>
<organism evidence="3 4">
    <name type="scientific">Brasilonema bromeliae SPC951</name>
    <dbReference type="NCBI Taxonomy" id="385972"/>
    <lineage>
        <taxon>Bacteria</taxon>
        <taxon>Bacillati</taxon>
        <taxon>Cyanobacteriota</taxon>
        <taxon>Cyanophyceae</taxon>
        <taxon>Nostocales</taxon>
        <taxon>Scytonemataceae</taxon>
        <taxon>Brasilonema</taxon>
        <taxon>Bromeliae group (in: Brasilonema)</taxon>
    </lineage>
</organism>
<feature type="transmembrane region" description="Helical" evidence="2">
    <location>
        <begin position="25"/>
        <end position="44"/>
    </location>
</feature>
<sequence>MTQSVADETPIPDTSWRRHTDPPSLWIAVTTISLTLHLLLFWLLRSYSYNLLSQRNSSNPIPVEFVEISSQPKAPSKAKPVLFKKPSTTQKSSVTSSPKLASQGNLTPKSTSSVEDSNAIALTNPTSAKTSQSQVKNTTQQSLKKQVIKQKQPQPNPQPIATSQPTRQPEPFIAKTPEPPLQPTPEDTPQAQQPQPTPDQTQPEPRLQPTPEAQQPQPTPEPTTLADNPDTQNQGNQQELGEQNQALNPENNTTDSTSTNSSPETGEQAKPANESTESPSTLPRQSDDQVILGKKTPSPDLGPLVTPEQSPLDEPKVGGLVAFWDIPENLAQPQDNSRRKELNIVLPDTAGDFQPVDFLVWLTIDEQGTLWLIKVDQEIPQPQRSQYQKYANEIFKGQKFVPATDKDPATGKQKSGLRYLSVRVKIERP</sequence>
<name>A0ABX1PGD7_9CYAN</name>
<reference evidence="3 4" key="1">
    <citation type="submission" date="2018-06" db="EMBL/GenBank/DDBJ databases">
        <title>Comparative genomics of Brasilonema spp. strains.</title>
        <authorList>
            <person name="Alvarenga D.O."/>
            <person name="Fiore M.F."/>
            <person name="Varani A.M."/>
        </authorList>
    </citation>
    <scope>NUCLEOTIDE SEQUENCE [LARGE SCALE GENOMIC DNA]</scope>
    <source>
        <strain evidence="3 4">SPC951</strain>
    </source>
</reference>
<evidence type="ECO:0000313" key="4">
    <source>
        <dbReference type="Proteomes" id="UP000718564"/>
    </source>
</evidence>
<gene>
    <name evidence="3" type="ORF">DP116_25595</name>
</gene>
<keyword evidence="2" id="KW-0812">Transmembrane</keyword>
<dbReference type="EMBL" id="QMEB01000287">
    <property type="protein sequence ID" value="NMG22636.1"/>
    <property type="molecule type" value="Genomic_DNA"/>
</dbReference>
<dbReference type="RefSeq" id="WP_169157823.1">
    <property type="nucleotide sequence ID" value="NZ_CAWPJE010000290.1"/>
</dbReference>
<keyword evidence="2" id="KW-1133">Transmembrane helix</keyword>
<comment type="caution">
    <text evidence="3">The sequence shown here is derived from an EMBL/GenBank/DDBJ whole genome shotgun (WGS) entry which is preliminary data.</text>
</comment>
<feature type="compositionally biased region" description="Low complexity" evidence="1">
    <location>
        <begin position="184"/>
        <end position="265"/>
    </location>
</feature>
<evidence type="ECO:0000313" key="3">
    <source>
        <dbReference type="EMBL" id="NMG22636.1"/>
    </source>
</evidence>
<feature type="compositionally biased region" description="Polar residues" evidence="1">
    <location>
        <begin position="273"/>
        <end position="284"/>
    </location>
</feature>
<protein>
    <submittedName>
        <fullName evidence="3">Uncharacterized protein</fullName>
    </submittedName>
</protein>
<feature type="compositionally biased region" description="Polar residues" evidence="1">
    <location>
        <begin position="86"/>
        <end position="143"/>
    </location>
</feature>
<dbReference type="Proteomes" id="UP000718564">
    <property type="component" value="Unassembled WGS sequence"/>
</dbReference>